<dbReference type="Proteomes" id="UP000290870">
    <property type="component" value="Unassembled WGS sequence"/>
</dbReference>
<sequence length="367" mass="41525">MLNPAHSVVHLTMRFDKTELAVGSGVLYLKDNKTYVVTAWHNISGRHTETLDLLNKNCSIPNNIIVSMDVEIKQGDFVGSTRISITVPLVDNNKTTYFIHPQGYPKVDVVAIPIDLNNVYTMEGKLMSGENINLPIQLKSKQPHGLELNIIHIQDCEFKDYDIGDYSKSLYVSDDIFVIGYPKGITDYTGQPIWKRATIATSPQLGWEQQEQFLVDCASKEGMSGAPAIYYSRDGKINTGNVYYKGSKPITILHGIYVGRLGSTSELEAQIGKVWKRKIIDEIIDNKILDFLSEELILSNSCIKQTINEEWPKENEGYANELLNDKTSYRYYFLNLIMSKINGRANKEKVLELILEYAETLKNGIKQ</sequence>
<dbReference type="SUPFAM" id="SSF50494">
    <property type="entry name" value="Trypsin-like serine proteases"/>
    <property type="match status" value="1"/>
</dbReference>
<accession>A0A4Q0ZEW3</accession>
<organism evidence="1 2">
    <name type="scientific">Arcobacter cloacae</name>
    <dbReference type="NCBI Taxonomy" id="1054034"/>
    <lineage>
        <taxon>Bacteria</taxon>
        <taxon>Pseudomonadati</taxon>
        <taxon>Campylobacterota</taxon>
        <taxon>Epsilonproteobacteria</taxon>
        <taxon>Campylobacterales</taxon>
        <taxon>Arcobacteraceae</taxon>
        <taxon>Arcobacter</taxon>
    </lineage>
</organism>
<proteinExistence type="predicted"/>
<reference evidence="1 2" key="1">
    <citation type="submission" date="2017-10" db="EMBL/GenBank/DDBJ databases">
        <title>Genomics of the genus Arcobacter.</title>
        <authorList>
            <person name="Perez-Cataluna A."/>
            <person name="Figueras M.J."/>
        </authorList>
    </citation>
    <scope>NUCLEOTIDE SEQUENCE [LARGE SCALE GENOMIC DNA]</scope>
    <source>
        <strain evidence="1 2">F26</strain>
    </source>
</reference>
<evidence type="ECO:0000313" key="2">
    <source>
        <dbReference type="Proteomes" id="UP000290870"/>
    </source>
</evidence>
<protein>
    <recommendedName>
        <fullName evidence="3">Serine protease</fullName>
    </recommendedName>
</protein>
<comment type="caution">
    <text evidence="1">The sequence shown here is derived from an EMBL/GenBank/DDBJ whole genome shotgun (WGS) entry which is preliminary data.</text>
</comment>
<gene>
    <name evidence="1" type="ORF">CRU90_03135</name>
</gene>
<evidence type="ECO:0000313" key="1">
    <source>
        <dbReference type="EMBL" id="RXJ84964.1"/>
    </source>
</evidence>
<name>A0A4Q0ZEW3_9BACT</name>
<evidence type="ECO:0008006" key="3">
    <source>
        <dbReference type="Google" id="ProtNLM"/>
    </source>
</evidence>
<dbReference type="AlphaFoldDB" id="A0A4Q0ZEW3"/>
<dbReference type="InterPro" id="IPR009003">
    <property type="entry name" value="Peptidase_S1_PA"/>
</dbReference>
<dbReference type="EMBL" id="PDJZ01000003">
    <property type="protein sequence ID" value="RXJ84964.1"/>
    <property type="molecule type" value="Genomic_DNA"/>
</dbReference>